<dbReference type="Proteomes" id="UP000194873">
    <property type="component" value="Unassembled WGS sequence"/>
</dbReference>
<evidence type="ECO:0000313" key="3">
    <source>
        <dbReference type="Proteomes" id="UP000194873"/>
    </source>
</evidence>
<evidence type="ECO:0000259" key="1">
    <source>
        <dbReference type="Pfam" id="PF13274"/>
    </source>
</evidence>
<dbReference type="RefSeq" id="WP_086596340.1">
    <property type="nucleotide sequence ID" value="NZ_MTSE01000017.1"/>
</dbReference>
<comment type="caution">
    <text evidence="2">The sequence shown here is derived from an EMBL/GenBank/DDBJ whole genome shotgun (WGS) entry which is preliminary data.</text>
</comment>
<keyword evidence="3" id="KW-1185">Reference proteome</keyword>
<accession>A0A243W835</accession>
<name>A0A243W835_9BACT</name>
<proteinExistence type="predicted"/>
<sequence>MENAVAVANYFVRKSLDTGVPVTPMKLVKLVYAAHGWYLGLTGEPLIAEGVQAWKYGPVVPSVYDSFKTYGGSPITEPAGTLEPNGHVVYYALNTPSLTSFLDKIWDVYKDYSAVELSALTHQENTPWFETWHQKGGRDNRSVVIPNDAIQTYYQELASANAA</sequence>
<dbReference type="InterPro" id="IPR025272">
    <property type="entry name" value="SocA_Panacea"/>
</dbReference>
<gene>
    <name evidence="2" type="ORF">BXP70_22370</name>
</gene>
<feature type="domain" description="Antitoxin SocA-like Panacea" evidence="1">
    <location>
        <begin position="27"/>
        <end position="128"/>
    </location>
</feature>
<evidence type="ECO:0000313" key="2">
    <source>
        <dbReference type="EMBL" id="OUJ71228.1"/>
    </source>
</evidence>
<dbReference type="AlphaFoldDB" id="A0A243W835"/>
<organism evidence="2 3">
    <name type="scientific">Hymenobacter crusticola</name>
    <dbReference type="NCBI Taxonomy" id="1770526"/>
    <lineage>
        <taxon>Bacteria</taxon>
        <taxon>Pseudomonadati</taxon>
        <taxon>Bacteroidota</taxon>
        <taxon>Cytophagia</taxon>
        <taxon>Cytophagales</taxon>
        <taxon>Hymenobacteraceae</taxon>
        <taxon>Hymenobacter</taxon>
    </lineage>
</organism>
<reference evidence="2 3" key="1">
    <citation type="submission" date="2017-01" db="EMBL/GenBank/DDBJ databases">
        <title>A new Hymenobacter.</title>
        <authorList>
            <person name="Liang Y."/>
            <person name="Feng F."/>
        </authorList>
    </citation>
    <scope>NUCLEOTIDE SEQUENCE [LARGE SCALE GENOMIC DNA]</scope>
    <source>
        <strain evidence="2">MIMBbqt21</strain>
    </source>
</reference>
<protein>
    <recommendedName>
        <fullName evidence="1">Antitoxin SocA-like Panacea domain-containing protein</fullName>
    </recommendedName>
</protein>
<dbReference type="OrthoDB" id="9799173at2"/>
<dbReference type="Pfam" id="PF13274">
    <property type="entry name" value="SocA_Panacea"/>
    <property type="match status" value="1"/>
</dbReference>
<dbReference type="EMBL" id="MTSE01000017">
    <property type="protein sequence ID" value="OUJ71228.1"/>
    <property type="molecule type" value="Genomic_DNA"/>
</dbReference>